<keyword evidence="3" id="KW-0963">Cytoplasm</keyword>
<dbReference type="PANTHER" id="PTHR35794:SF2">
    <property type="entry name" value="CELL DIVISION PROTEIN DIVIVA"/>
    <property type="match status" value="1"/>
</dbReference>
<evidence type="ECO:0000256" key="3">
    <source>
        <dbReference type="ARBA" id="ARBA00022490"/>
    </source>
</evidence>
<dbReference type="Gene3D" id="6.10.250.660">
    <property type="match status" value="1"/>
</dbReference>
<proteinExistence type="inferred from homology"/>
<comment type="caution">
    <text evidence="8">The sequence shown here is derived from an EMBL/GenBank/DDBJ whole genome shotgun (WGS) entry which is preliminary data.</text>
</comment>
<evidence type="ECO:0000256" key="6">
    <source>
        <dbReference type="ARBA" id="ARBA00023306"/>
    </source>
</evidence>
<dbReference type="InterPro" id="IPR007793">
    <property type="entry name" value="DivIVA_fam"/>
</dbReference>
<dbReference type="Pfam" id="PF05103">
    <property type="entry name" value="DivIVA"/>
    <property type="match status" value="1"/>
</dbReference>
<evidence type="ECO:0000256" key="7">
    <source>
        <dbReference type="SAM" id="Coils"/>
    </source>
</evidence>
<dbReference type="InterPro" id="IPR019933">
    <property type="entry name" value="DivIVA_domain"/>
</dbReference>
<keyword evidence="6" id="KW-0131">Cell cycle</keyword>
<sequence length="189" mass="22124">MITPVEVLGKELKRGFGYKAIQVDEFLEEVSRDYEKIYRNNNELREKVVALTENLNHYRSIEESLKKALILAEQTSKETIENANKKAKNIEMDAKRKAEDMINEAKQEAGTIRRSAQEDFAEEKRVHNAEIEKYKELIRKLEGDYYNYKAKMKQFIGAQMEILDNPAFSLEFHIEGEEEKEQEEIEAKG</sequence>
<keyword evidence="4" id="KW-0132">Cell division</keyword>
<feature type="coiled-coil region" evidence="7">
    <location>
        <begin position="27"/>
        <end position="151"/>
    </location>
</feature>
<dbReference type="Proteomes" id="UP000886721">
    <property type="component" value="Unassembled WGS sequence"/>
</dbReference>
<keyword evidence="5 7" id="KW-0175">Coiled coil</keyword>
<evidence type="ECO:0000313" key="9">
    <source>
        <dbReference type="Proteomes" id="UP000886721"/>
    </source>
</evidence>
<comment type="subcellular location">
    <subcellularLocation>
        <location evidence="1">Cytoplasm</location>
    </subcellularLocation>
</comment>
<evidence type="ECO:0000256" key="5">
    <source>
        <dbReference type="ARBA" id="ARBA00023054"/>
    </source>
</evidence>
<dbReference type="GO" id="GO:0005737">
    <property type="term" value="C:cytoplasm"/>
    <property type="evidence" value="ECO:0007669"/>
    <property type="project" value="UniProtKB-SubCell"/>
</dbReference>
<reference evidence="8" key="2">
    <citation type="submission" date="2021-04" db="EMBL/GenBank/DDBJ databases">
        <authorList>
            <person name="Gilroy R."/>
        </authorList>
    </citation>
    <scope>NUCLEOTIDE SEQUENCE</scope>
    <source>
        <strain evidence="8">CHK191-13928</strain>
    </source>
</reference>
<evidence type="ECO:0000256" key="2">
    <source>
        <dbReference type="ARBA" id="ARBA00009008"/>
    </source>
</evidence>
<gene>
    <name evidence="8" type="ORF">H9735_09955</name>
</gene>
<organism evidence="8 9">
    <name type="scientific">Candidatus Anaerostipes excrementavium</name>
    <dbReference type="NCBI Taxonomy" id="2838463"/>
    <lineage>
        <taxon>Bacteria</taxon>
        <taxon>Bacillati</taxon>
        <taxon>Bacillota</taxon>
        <taxon>Clostridia</taxon>
        <taxon>Lachnospirales</taxon>
        <taxon>Lachnospiraceae</taxon>
        <taxon>Anaerostipes</taxon>
    </lineage>
</organism>
<accession>A0A9D1WWA5</accession>
<dbReference type="EMBL" id="DXEM01000031">
    <property type="protein sequence ID" value="HIX68423.1"/>
    <property type="molecule type" value="Genomic_DNA"/>
</dbReference>
<dbReference type="PANTHER" id="PTHR35794">
    <property type="entry name" value="CELL DIVISION PROTEIN DIVIVA"/>
    <property type="match status" value="1"/>
</dbReference>
<evidence type="ECO:0000313" key="8">
    <source>
        <dbReference type="EMBL" id="HIX68423.1"/>
    </source>
</evidence>
<comment type="similarity">
    <text evidence="2">Belongs to the DivIVA family.</text>
</comment>
<dbReference type="AlphaFoldDB" id="A0A9D1WWA5"/>
<protein>
    <submittedName>
        <fullName evidence="8">DivIVA domain-containing protein</fullName>
    </submittedName>
</protein>
<dbReference type="NCBIfam" id="TIGR03544">
    <property type="entry name" value="DivI1A_domain"/>
    <property type="match status" value="1"/>
</dbReference>
<dbReference type="GO" id="GO:0051301">
    <property type="term" value="P:cell division"/>
    <property type="evidence" value="ECO:0007669"/>
    <property type="project" value="UniProtKB-KW"/>
</dbReference>
<evidence type="ECO:0000256" key="1">
    <source>
        <dbReference type="ARBA" id="ARBA00004496"/>
    </source>
</evidence>
<reference evidence="8" key="1">
    <citation type="journal article" date="2021" name="PeerJ">
        <title>Extensive microbial diversity within the chicken gut microbiome revealed by metagenomics and culture.</title>
        <authorList>
            <person name="Gilroy R."/>
            <person name="Ravi A."/>
            <person name="Getino M."/>
            <person name="Pursley I."/>
            <person name="Horton D.L."/>
            <person name="Alikhan N.F."/>
            <person name="Baker D."/>
            <person name="Gharbi K."/>
            <person name="Hall N."/>
            <person name="Watson M."/>
            <person name="Adriaenssens E.M."/>
            <person name="Foster-Nyarko E."/>
            <person name="Jarju S."/>
            <person name="Secka A."/>
            <person name="Antonio M."/>
            <person name="Oren A."/>
            <person name="Chaudhuri R.R."/>
            <person name="La Ragione R."/>
            <person name="Hildebrand F."/>
            <person name="Pallen M.J."/>
        </authorList>
    </citation>
    <scope>NUCLEOTIDE SEQUENCE</scope>
    <source>
        <strain evidence="8">CHK191-13928</strain>
    </source>
</reference>
<evidence type="ECO:0000256" key="4">
    <source>
        <dbReference type="ARBA" id="ARBA00022618"/>
    </source>
</evidence>
<name>A0A9D1WWA5_9FIRM</name>